<dbReference type="Pfam" id="PF07561">
    <property type="entry name" value="DUF1540"/>
    <property type="match status" value="1"/>
</dbReference>
<comment type="caution">
    <text evidence="2">The sequence shown here is derived from an EMBL/GenBank/DDBJ whole genome shotgun (WGS) entry which is preliminary data.</text>
</comment>
<dbReference type="InterPro" id="IPR011437">
    <property type="entry name" value="DUF1540"/>
</dbReference>
<feature type="domain" description="DUF1540" evidence="1">
    <location>
        <begin position="3"/>
        <end position="51"/>
    </location>
</feature>
<sequence>MLVKCSAITCIHNKDGMCSSKSIEMIDFEYYEDLEGKRKNLSEDDMKCSTYKSVYRD</sequence>
<name>A0ABW8SA08_9CLOT</name>
<organism evidence="2 3">
    <name type="scientific">Candidatus Clostridium helianthi</name>
    <dbReference type="NCBI Taxonomy" id="3381660"/>
    <lineage>
        <taxon>Bacteria</taxon>
        <taxon>Bacillati</taxon>
        <taxon>Bacillota</taxon>
        <taxon>Clostridia</taxon>
        <taxon>Eubacteriales</taxon>
        <taxon>Clostridiaceae</taxon>
        <taxon>Clostridium</taxon>
    </lineage>
</organism>
<evidence type="ECO:0000313" key="2">
    <source>
        <dbReference type="EMBL" id="MFL0167704.1"/>
    </source>
</evidence>
<gene>
    <name evidence="2" type="ORF">ACJDTP_21760</name>
</gene>
<evidence type="ECO:0000313" key="3">
    <source>
        <dbReference type="Proteomes" id="UP001623600"/>
    </source>
</evidence>
<proteinExistence type="predicted"/>
<dbReference type="EMBL" id="JBJIAB010000037">
    <property type="protein sequence ID" value="MFL0167704.1"/>
    <property type="molecule type" value="Genomic_DNA"/>
</dbReference>
<protein>
    <submittedName>
        <fullName evidence="2">DUF1540 domain-containing protein</fullName>
    </submittedName>
</protein>
<reference evidence="2 3" key="1">
    <citation type="submission" date="2024-11" db="EMBL/GenBank/DDBJ databases">
        <authorList>
            <person name="Heng Y.C."/>
            <person name="Lim A.C.H."/>
            <person name="Lee J.K.Y."/>
            <person name="Kittelmann S."/>
        </authorList>
    </citation>
    <scope>NUCLEOTIDE SEQUENCE [LARGE SCALE GENOMIC DNA]</scope>
    <source>
        <strain evidence="2 3">WILCCON 0112</strain>
    </source>
</reference>
<accession>A0ABW8SA08</accession>
<keyword evidence="3" id="KW-1185">Reference proteome</keyword>
<dbReference type="RefSeq" id="WP_406762448.1">
    <property type="nucleotide sequence ID" value="NZ_JBJIAB010000037.1"/>
</dbReference>
<dbReference type="Proteomes" id="UP001623600">
    <property type="component" value="Unassembled WGS sequence"/>
</dbReference>
<evidence type="ECO:0000259" key="1">
    <source>
        <dbReference type="Pfam" id="PF07561"/>
    </source>
</evidence>